<keyword evidence="3 6" id="KW-0812">Transmembrane</keyword>
<dbReference type="Proteomes" id="UP000076825">
    <property type="component" value="Chromosome 1"/>
</dbReference>
<dbReference type="PATRIC" id="fig|123899.6.peg.500"/>
<evidence type="ECO:0000256" key="3">
    <source>
        <dbReference type="ARBA" id="ARBA00022692"/>
    </source>
</evidence>
<keyword evidence="2" id="KW-1003">Cell membrane</keyword>
<dbReference type="RefSeq" id="WP_082832931.1">
    <property type="nucleotide sequence ID" value="NZ_CP016340.1"/>
</dbReference>
<evidence type="ECO:0000259" key="7">
    <source>
        <dbReference type="Pfam" id="PF00884"/>
    </source>
</evidence>
<evidence type="ECO:0000313" key="8">
    <source>
        <dbReference type="EMBL" id="SAI66962.1"/>
    </source>
</evidence>
<reference evidence="8 9" key="1">
    <citation type="submission" date="2016-04" db="EMBL/GenBank/DDBJ databases">
        <authorList>
            <consortium name="Pathogen Informatics"/>
        </authorList>
    </citation>
    <scope>NUCLEOTIDE SEQUENCE [LARGE SCALE GENOMIC DNA]</scope>
    <source>
        <strain evidence="8 9">H044680328</strain>
    </source>
</reference>
<feature type="transmembrane region" description="Helical" evidence="6">
    <location>
        <begin position="6"/>
        <end position="28"/>
    </location>
</feature>
<feature type="domain" description="Sulfatase N-terminal" evidence="7">
    <location>
        <begin position="228"/>
        <end position="492"/>
    </location>
</feature>
<dbReference type="CDD" id="cd16015">
    <property type="entry name" value="LTA_synthase"/>
    <property type="match status" value="1"/>
</dbReference>
<feature type="transmembrane region" description="Helical" evidence="6">
    <location>
        <begin position="110"/>
        <end position="132"/>
    </location>
</feature>
<feature type="transmembrane region" description="Helical" evidence="6">
    <location>
        <begin position="152"/>
        <end position="171"/>
    </location>
</feature>
<dbReference type="Pfam" id="PF00884">
    <property type="entry name" value="Sulfatase"/>
    <property type="match status" value="1"/>
</dbReference>
<evidence type="ECO:0000256" key="6">
    <source>
        <dbReference type="SAM" id="Phobius"/>
    </source>
</evidence>
<evidence type="ECO:0000256" key="2">
    <source>
        <dbReference type="ARBA" id="ARBA00022475"/>
    </source>
</evidence>
<dbReference type="PANTHER" id="PTHR47371">
    <property type="entry name" value="LIPOTEICHOIC ACID SYNTHASE"/>
    <property type="match status" value="1"/>
</dbReference>
<dbReference type="InterPro" id="IPR000917">
    <property type="entry name" value="Sulfatase_N"/>
</dbReference>
<dbReference type="KEGG" id="btrm:SAMEA390648700517"/>
<evidence type="ECO:0000313" key="9">
    <source>
        <dbReference type="Proteomes" id="UP000076825"/>
    </source>
</evidence>
<keyword evidence="5 6" id="KW-0472">Membrane</keyword>
<name>A0A157S958_9BORD</name>
<dbReference type="GeneID" id="56588073"/>
<accession>A0A157S958</accession>
<evidence type="ECO:0000256" key="4">
    <source>
        <dbReference type="ARBA" id="ARBA00022989"/>
    </source>
</evidence>
<dbReference type="InterPro" id="IPR017850">
    <property type="entry name" value="Alkaline_phosphatase_core_sf"/>
</dbReference>
<dbReference type="STRING" id="123899.SAMEA3906487_00517"/>
<proteinExistence type="predicted"/>
<evidence type="ECO:0000256" key="5">
    <source>
        <dbReference type="ARBA" id="ARBA00023136"/>
    </source>
</evidence>
<keyword evidence="4 6" id="KW-1133">Transmembrane helix</keyword>
<feature type="transmembrane region" description="Helical" evidence="6">
    <location>
        <begin position="65"/>
        <end position="81"/>
    </location>
</feature>
<sequence>MALEAFWLPLLPAYLIGLLASWALEALLLPRPQAPWRRGAAANLTHVGVWTLAFALEMALFQRPYFAIANVLAIELLLVLVSRAKYEALQEPFVYPDFEYFTDAIKHPRLYLPFFGWGKALVCAGGYGVALWGGLVLESAVTALPGGPDGALLFSCLALLALAGLACSVIGGRRLHATFDADQDLRRLGFVAALWVYANAERAPLDALLQQAPFAGLHVPTVPGDQLPDLISIQSESFFDVRSAYGIVREDVLEGFDTLCNEAVAHGALHVAARGANTVRTEFAFLSGIDPEKLGVHRYNPYRRLAGRGVPTLASHLRKLGYRTVCIHPYFASFYRRDKVLPKLGFDEFIDLRAFGQAEKVGAYVGDKALAEYVIRMLSVRSDPRPLYVHVITMENHGPLHLEAVAAEAVNDVLTGPMPAGCADLVAYARHIRNADAMFDMLRKHLSGNARPASLCIFGDHVPVMPKVYRTLGDVPGNSHYVIWRNDAQKSGDSMDMSIARLAQEFVASLFSGVSVSGCVVKQECNHPRL</sequence>
<dbReference type="PANTHER" id="PTHR47371:SF3">
    <property type="entry name" value="PHOSPHOGLYCEROL TRANSFERASE I"/>
    <property type="match status" value="1"/>
</dbReference>
<dbReference type="OrthoDB" id="5363296at2"/>
<gene>
    <name evidence="8" type="primary">wcbQ</name>
    <name evidence="8" type="ORF">SAMEA3906487_00517</name>
</gene>
<organism evidence="8 9">
    <name type="scientific">Bordetella trematum</name>
    <dbReference type="NCBI Taxonomy" id="123899"/>
    <lineage>
        <taxon>Bacteria</taxon>
        <taxon>Pseudomonadati</taxon>
        <taxon>Pseudomonadota</taxon>
        <taxon>Betaproteobacteria</taxon>
        <taxon>Burkholderiales</taxon>
        <taxon>Alcaligenaceae</taxon>
        <taxon>Bordetella</taxon>
    </lineage>
</organism>
<evidence type="ECO:0000256" key="1">
    <source>
        <dbReference type="ARBA" id="ARBA00004651"/>
    </source>
</evidence>
<dbReference type="EMBL" id="LT546645">
    <property type="protein sequence ID" value="SAI66962.1"/>
    <property type="molecule type" value="Genomic_DNA"/>
</dbReference>
<dbReference type="SUPFAM" id="SSF53649">
    <property type="entry name" value="Alkaline phosphatase-like"/>
    <property type="match status" value="1"/>
</dbReference>
<feature type="transmembrane region" description="Helical" evidence="6">
    <location>
        <begin position="40"/>
        <end position="59"/>
    </location>
</feature>
<dbReference type="InterPro" id="IPR050448">
    <property type="entry name" value="OpgB/LTA_synthase_biosynth"/>
</dbReference>
<dbReference type="Gene3D" id="3.40.720.10">
    <property type="entry name" value="Alkaline Phosphatase, subunit A"/>
    <property type="match status" value="1"/>
</dbReference>
<protein>
    <submittedName>
        <fullName evidence="8">Sulfatase</fullName>
    </submittedName>
</protein>
<keyword evidence="9" id="KW-1185">Reference proteome</keyword>
<comment type="subcellular location">
    <subcellularLocation>
        <location evidence="1">Cell membrane</location>
        <topology evidence="1">Multi-pass membrane protein</topology>
    </subcellularLocation>
</comment>
<dbReference type="GO" id="GO:0005886">
    <property type="term" value="C:plasma membrane"/>
    <property type="evidence" value="ECO:0007669"/>
    <property type="project" value="UniProtKB-SubCell"/>
</dbReference>
<dbReference type="AlphaFoldDB" id="A0A157S958"/>